<proteinExistence type="predicted"/>
<accession>A0A0F9CPP9</accession>
<sequence length="91" mass="10700">MSDTTILTEPDGTEWEVQNDRLNSWHTITIRRNSWHIAHRLDCDLSNCEFDKVAQTWGFMPKVGVGVYRWYRPDDEPEMWVDTPTEENTGA</sequence>
<organism evidence="1">
    <name type="scientific">marine sediment metagenome</name>
    <dbReference type="NCBI Taxonomy" id="412755"/>
    <lineage>
        <taxon>unclassified sequences</taxon>
        <taxon>metagenomes</taxon>
        <taxon>ecological metagenomes</taxon>
    </lineage>
</organism>
<comment type="caution">
    <text evidence="1">The sequence shown here is derived from an EMBL/GenBank/DDBJ whole genome shotgun (WGS) entry which is preliminary data.</text>
</comment>
<protein>
    <submittedName>
        <fullName evidence="1">Uncharacterized protein</fullName>
    </submittedName>
</protein>
<gene>
    <name evidence="1" type="ORF">LCGC14_2641180</name>
</gene>
<dbReference type="AlphaFoldDB" id="A0A0F9CPP9"/>
<dbReference type="EMBL" id="LAZR01045557">
    <property type="protein sequence ID" value="KKK98591.1"/>
    <property type="molecule type" value="Genomic_DNA"/>
</dbReference>
<name>A0A0F9CPP9_9ZZZZ</name>
<evidence type="ECO:0000313" key="1">
    <source>
        <dbReference type="EMBL" id="KKK98591.1"/>
    </source>
</evidence>
<reference evidence="1" key="1">
    <citation type="journal article" date="2015" name="Nature">
        <title>Complex archaea that bridge the gap between prokaryotes and eukaryotes.</title>
        <authorList>
            <person name="Spang A."/>
            <person name="Saw J.H."/>
            <person name="Jorgensen S.L."/>
            <person name="Zaremba-Niedzwiedzka K."/>
            <person name="Martijn J."/>
            <person name="Lind A.E."/>
            <person name="van Eijk R."/>
            <person name="Schleper C."/>
            <person name="Guy L."/>
            <person name="Ettema T.J."/>
        </authorList>
    </citation>
    <scope>NUCLEOTIDE SEQUENCE</scope>
</reference>